<dbReference type="AlphaFoldDB" id="A0A1Q9E559"/>
<dbReference type="EMBL" id="LSRX01000262">
    <property type="protein sequence ID" value="OLQ02546.1"/>
    <property type="molecule type" value="Genomic_DNA"/>
</dbReference>
<sequence>MDNILPKSPVLIRSEFAGELEERFGQQSSGGQAICSTEEEAEEAISRTLEEGWDGVFVKAEHGWAGQGNKRLRRSDTEECSRLFDFSVQLDVGVEKTEIASRSHATNGICNPARCVPLATTLPALLEVPMPLKTW</sequence>
<reference evidence="1 2" key="1">
    <citation type="submission" date="2016-02" db="EMBL/GenBank/DDBJ databases">
        <title>Genome analysis of coral dinoflagellate symbionts highlights evolutionary adaptations to a symbiotic lifestyle.</title>
        <authorList>
            <person name="Aranda M."/>
            <person name="Li Y."/>
            <person name="Liew Y.J."/>
            <person name="Baumgarten S."/>
            <person name="Simakov O."/>
            <person name="Wilson M."/>
            <person name="Piel J."/>
            <person name="Ashoor H."/>
            <person name="Bougouffa S."/>
            <person name="Bajic V.B."/>
            <person name="Ryu T."/>
            <person name="Ravasi T."/>
            <person name="Bayer T."/>
            <person name="Micklem G."/>
            <person name="Kim H."/>
            <person name="Bhak J."/>
            <person name="Lajeunesse T.C."/>
            <person name="Voolstra C.R."/>
        </authorList>
    </citation>
    <scope>NUCLEOTIDE SEQUENCE [LARGE SCALE GENOMIC DNA]</scope>
    <source>
        <strain evidence="1 2">CCMP2467</strain>
    </source>
</reference>
<name>A0A1Q9E559_SYMMI</name>
<accession>A0A1Q9E559</accession>
<keyword evidence="2" id="KW-1185">Reference proteome</keyword>
<protein>
    <submittedName>
        <fullName evidence="1">Uncharacterized protein</fullName>
    </submittedName>
</protein>
<evidence type="ECO:0000313" key="2">
    <source>
        <dbReference type="Proteomes" id="UP000186817"/>
    </source>
</evidence>
<comment type="caution">
    <text evidence="1">The sequence shown here is derived from an EMBL/GenBank/DDBJ whole genome shotgun (WGS) entry which is preliminary data.</text>
</comment>
<dbReference type="Proteomes" id="UP000186817">
    <property type="component" value="Unassembled WGS sequence"/>
</dbReference>
<proteinExistence type="predicted"/>
<gene>
    <name evidence="1" type="ORF">AK812_SmicGene14594</name>
</gene>
<organism evidence="1 2">
    <name type="scientific">Symbiodinium microadriaticum</name>
    <name type="common">Dinoflagellate</name>
    <name type="synonym">Zooxanthella microadriatica</name>
    <dbReference type="NCBI Taxonomy" id="2951"/>
    <lineage>
        <taxon>Eukaryota</taxon>
        <taxon>Sar</taxon>
        <taxon>Alveolata</taxon>
        <taxon>Dinophyceae</taxon>
        <taxon>Suessiales</taxon>
        <taxon>Symbiodiniaceae</taxon>
        <taxon>Symbiodinium</taxon>
    </lineage>
</organism>
<evidence type="ECO:0000313" key="1">
    <source>
        <dbReference type="EMBL" id="OLQ02546.1"/>
    </source>
</evidence>